<dbReference type="SUPFAM" id="SSF52540">
    <property type="entry name" value="P-loop containing nucleoside triphosphate hydrolases"/>
    <property type="match status" value="2"/>
</dbReference>
<evidence type="ECO:0000259" key="2">
    <source>
        <dbReference type="PROSITE" id="PS51192"/>
    </source>
</evidence>
<name>A0ABX7XS38_9BACT</name>
<dbReference type="InterPro" id="IPR027417">
    <property type="entry name" value="P-loop_NTPase"/>
</dbReference>
<dbReference type="InterPro" id="IPR038718">
    <property type="entry name" value="SNF2-like_sf"/>
</dbReference>
<proteinExistence type="predicted"/>
<protein>
    <submittedName>
        <fullName evidence="4">DEAD/DEAH box helicase</fullName>
    </submittedName>
</protein>
<accession>A0ABX7XS38</accession>
<keyword evidence="5" id="KW-1185">Reference proteome</keyword>
<dbReference type="Pfam" id="PF00176">
    <property type="entry name" value="SNF2-rel_dom"/>
    <property type="match status" value="1"/>
</dbReference>
<dbReference type="CDD" id="cd18793">
    <property type="entry name" value="SF2_C_SNF"/>
    <property type="match status" value="1"/>
</dbReference>
<gene>
    <name evidence="4" type="ORF">J5A58_11625</name>
</gene>
<keyword evidence="1" id="KW-0378">Hydrolase</keyword>
<dbReference type="CDD" id="cd18012">
    <property type="entry name" value="DEXQc_arch_SWI2_SNF2"/>
    <property type="match status" value="1"/>
</dbReference>
<feature type="domain" description="Helicase C-terminal" evidence="3">
    <location>
        <begin position="1178"/>
        <end position="1336"/>
    </location>
</feature>
<dbReference type="PANTHER" id="PTHR45629:SF7">
    <property type="entry name" value="DNA EXCISION REPAIR PROTEIN ERCC-6-RELATED"/>
    <property type="match status" value="1"/>
</dbReference>
<dbReference type="Gene3D" id="3.40.50.10810">
    <property type="entry name" value="Tandem AAA-ATPase domain"/>
    <property type="match status" value="1"/>
</dbReference>
<keyword evidence="4" id="KW-0067">ATP-binding</keyword>
<evidence type="ECO:0000259" key="3">
    <source>
        <dbReference type="PROSITE" id="PS51194"/>
    </source>
</evidence>
<evidence type="ECO:0000256" key="1">
    <source>
        <dbReference type="ARBA" id="ARBA00022801"/>
    </source>
</evidence>
<dbReference type="InterPro" id="IPR001650">
    <property type="entry name" value="Helicase_C-like"/>
</dbReference>
<evidence type="ECO:0000313" key="5">
    <source>
        <dbReference type="Proteomes" id="UP000682195"/>
    </source>
</evidence>
<organism evidence="4 5">
    <name type="scientific">Prevotella melaninogenica</name>
    <dbReference type="NCBI Taxonomy" id="28132"/>
    <lineage>
        <taxon>Bacteria</taxon>
        <taxon>Pseudomonadati</taxon>
        <taxon>Bacteroidota</taxon>
        <taxon>Bacteroidia</taxon>
        <taxon>Bacteroidales</taxon>
        <taxon>Prevotellaceae</taxon>
        <taxon>Prevotella</taxon>
    </lineage>
</organism>
<dbReference type="GO" id="GO:0004386">
    <property type="term" value="F:helicase activity"/>
    <property type="evidence" value="ECO:0007669"/>
    <property type="project" value="UniProtKB-KW"/>
</dbReference>
<dbReference type="PROSITE" id="PS51194">
    <property type="entry name" value="HELICASE_CTER"/>
    <property type="match status" value="1"/>
</dbReference>
<dbReference type="InterPro" id="IPR050496">
    <property type="entry name" value="SNF2_RAD54_helicase_repair"/>
</dbReference>
<dbReference type="SMART" id="SM00487">
    <property type="entry name" value="DEXDc"/>
    <property type="match status" value="1"/>
</dbReference>
<dbReference type="PROSITE" id="PS51192">
    <property type="entry name" value="HELICASE_ATP_BIND_1"/>
    <property type="match status" value="1"/>
</dbReference>
<evidence type="ECO:0000313" key="4">
    <source>
        <dbReference type="EMBL" id="QUB76373.1"/>
    </source>
</evidence>
<feature type="domain" description="Helicase ATP-binding" evidence="2">
    <location>
        <begin position="902"/>
        <end position="1059"/>
    </location>
</feature>
<reference evidence="4 5" key="1">
    <citation type="submission" date="2021-03" db="EMBL/GenBank/DDBJ databases">
        <title>Human Oral Microbial Genomes.</title>
        <authorList>
            <person name="Johnston C.D."/>
            <person name="Chen T."/>
            <person name="Dewhirst F.E."/>
        </authorList>
    </citation>
    <scope>NUCLEOTIDE SEQUENCE [LARGE SCALE GENOMIC DNA]</scope>
    <source>
        <strain evidence="4 5">F0054</strain>
    </source>
</reference>
<dbReference type="PANTHER" id="PTHR45629">
    <property type="entry name" value="SNF2/RAD54 FAMILY MEMBER"/>
    <property type="match status" value="1"/>
</dbReference>
<dbReference type="SMART" id="SM00490">
    <property type="entry name" value="HELICc"/>
    <property type="match status" value="1"/>
</dbReference>
<dbReference type="Proteomes" id="UP000682195">
    <property type="component" value="Chromosome 2"/>
</dbReference>
<dbReference type="InterPro" id="IPR000330">
    <property type="entry name" value="SNF2_N"/>
</dbReference>
<keyword evidence="4" id="KW-0547">Nucleotide-binding</keyword>
<dbReference type="EMBL" id="CP072362">
    <property type="protein sequence ID" value="QUB76373.1"/>
    <property type="molecule type" value="Genomic_DNA"/>
</dbReference>
<dbReference type="Gene3D" id="3.40.50.300">
    <property type="entry name" value="P-loop containing nucleotide triphosphate hydrolases"/>
    <property type="match status" value="1"/>
</dbReference>
<sequence>MLSFSSLDYNERKILMLMAYFYKYGQNKIKLSKLLKKIMSSPFSDSAFEKLKNKGLLIEENHQYYGATDLLYINQDLLIPALVELFKKENRYLLKDIRELYRRTYANDKPAPLVGLIIYCIAPKAVEATTTSYEAIMHSLYACCYHLIDKVEHKAFFQSMPDDMFAHVLNAIFQRSMYQNRLLDWEYLKDLVINHKTPIRVERRKEPIESIFAFYYYLATGKIFLDSKTSKDDIFTLQIAAIYALYKGDYPLANKLYTKVMTAYNKITIVKGIFKNPVGNYYFALTNIFTNTEASLKKLEIMMRRNGERTYTQNYFLIEPLKSYFYNKIDAKIPEKNYLDACKDTDMRMVAWLTWKMYERFGILPDGATKPTDTPNWAFLQQETGIMGDNSSADELRKNFGETSLLSRLEIKSLWQLRLETLIAENQQDENKTAETIHDTMLIYLLRYGIFVPVLKRRLKNGSWSVGKELSVRELIQLDVPCLDSIDQRIKAGISSWEYSIYIEKYIYLFVDCDHVYTGSAYDFQPIKIHKDNPHLIIDKNANGSFKVSTNVKELQNGERSSFFLKKNSETDYSVFIPSDFEYKIYKEILAQETYPAEAESLLIQLIKAVGGKTEIHSNMVAELDDLERIDVQPCITLRVISSADNSFKLAAMVHISDSLCYVPGKGNVTTIAEQEGKKVQLVRNLKKERDNLKMISEGLAEVEFLEEGETWKPQSISETITLPINTFLPFIQWCKEHKEVCAMEWAEGSKIKFYPGISSSSAQISFKSKNGWFEVEGNVELSEGHIISLQKLLEVMHQSAQQKYIRISDNEFITLSNQLSRILKRLDTVTTESRSHLQMAPAAVALLGDLWNDEALNIQNNDSIKALRQRIEESSKRVPSVPKTLQAQLRDYQEEGFEWMSRLTAWGAGVCLADDMGLGKTIQTITLLLEQSENGPSLIVAPSSVVPNWRNELQRFAPSLNLTILNQSEDRSKEIKDAKAGDVIITTYGILNIQQEDLAGREWNVVCLDEAHTIKNANTKMSKSAMQLNAQRKIILTGTPIQNHLAELWNLFQFINPGLLGSAEQFKKKFILPIEGDNDKARQSQLRRLISPFLLRRTKAEVIDELPAKNEIKLPVELSSEEMAMYEVKRREAEAMILENKTDKVSTLAEITRLRQMACSCSLVDKKWKLPSSKVLAFIDLAESLNDSGNRALVFSQFTSFFEEVKKAMNKAKLPYLYLDGSTPMATREKLVKEFQTGKCPFFLISLKAGGLGLNLTGANYVIHLDPWWNPAIEQQATDRAYRIGQKQEVTVYHLISQHTIEEKILRLHKTKRNLSDSLLEGSDMSHAMTQEELLELLQDNR</sequence>
<dbReference type="Pfam" id="PF00271">
    <property type="entry name" value="Helicase_C"/>
    <property type="match status" value="1"/>
</dbReference>
<dbReference type="InterPro" id="IPR014001">
    <property type="entry name" value="Helicase_ATP-bd"/>
</dbReference>
<dbReference type="InterPro" id="IPR049730">
    <property type="entry name" value="SNF2/RAD54-like_C"/>
</dbReference>
<keyword evidence="4" id="KW-0347">Helicase</keyword>